<evidence type="ECO:0000313" key="2">
    <source>
        <dbReference type="Proteomes" id="UP000199337"/>
    </source>
</evidence>
<dbReference type="Proteomes" id="UP000199337">
    <property type="component" value="Unassembled WGS sequence"/>
</dbReference>
<dbReference type="EMBL" id="FOOX01000016">
    <property type="protein sequence ID" value="SFH10226.1"/>
    <property type="molecule type" value="Genomic_DNA"/>
</dbReference>
<gene>
    <name evidence="1" type="ORF">SAMN05660649_03870</name>
</gene>
<organism evidence="1 2">
    <name type="scientific">Desulfotruncus arcticus DSM 17038</name>
    <dbReference type="NCBI Taxonomy" id="1121424"/>
    <lineage>
        <taxon>Bacteria</taxon>
        <taxon>Bacillati</taxon>
        <taxon>Bacillota</taxon>
        <taxon>Clostridia</taxon>
        <taxon>Eubacteriales</taxon>
        <taxon>Desulfallaceae</taxon>
        <taxon>Desulfotruncus</taxon>
    </lineage>
</organism>
<dbReference type="STRING" id="341036.SAMN05660649_03870"/>
<dbReference type="RefSeq" id="WP_092473461.1">
    <property type="nucleotide sequence ID" value="NZ_FOOX01000016.1"/>
</dbReference>
<dbReference type="OrthoDB" id="5359740at2"/>
<name>A0A1I2XC20_9FIRM</name>
<proteinExistence type="predicted"/>
<protein>
    <submittedName>
        <fullName evidence="1">Uncharacterized protein</fullName>
    </submittedName>
</protein>
<accession>A0A1I2XC20</accession>
<dbReference type="AlphaFoldDB" id="A0A1I2XC20"/>
<keyword evidence="2" id="KW-1185">Reference proteome</keyword>
<evidence type="ECO:0000313" key="1">
    <source>
        <dbReference type="EMBL" id="SFH10226.1"/>
    </source>
</evidence>
<reference evidence="2" key="1">
    <citation type="submission" date="2016-10" db="EMBL/GenBank/DDBJ databases">
        <authorList>
            <person name="Varghese N."/>
            <person name="Submissions S."/>
        </authorList>
    </citation>
    <scope>NUCLEOTIDE SEQUENCE [LARGE SCALE GENOMIC DNA]</scope>
    <source>
        <strain evidence="2">DSM 17038</strain>
    </source>
</reference>
<sequence>MEFWIKNERGQAKFKGGRHDWSQAAQLAANCPHFLPDDEDELVAEEERSCYNCRFRRWTERSFVCLKR</sequence>